<evidence type="ECO:0000256" key="4">
    <source>
        <dbReference type="ARBA" id="ARBA00010617"/>
    </source>
</evidence>
<dbReference type="GO" id="GO:0005506">
    <property type="term" value="F:iron ion binding"/>
    <property type="evidence" value="ECO:0007669"/>
    <property type="project" value="InterPro"/>
</dbReference>
<dbReference type="Gene3D" id="1.10.630.10">
    <property type="entry name" value="Cytochrome P450"/>
    <property type="match status" value="1"/>
</dbReference>
<comment type="subcellular location">
    <subcellularLocation>
        <location evidence="3">Endoplasmic reticulum membrane</location>
        <topology evidence="3">Peripheral membrane protein</topology>
    </subcellularLocation>
    <subcellularLocation>
        <location evidence="2">Microsome membrane</location>
        <topology evidence="2">Peripheral membrane protein</topology>
    </subcellularLocation>
</comment>
<dbReference type="SUPFAM" id="SSF48264">
    <property type="entry name" value="Cytochrome P450"/>
    <property type="match status" value="1"/>
</dbReference>
<evidence type="ECO:0000256" key="8">
    <source>
        <dbReference type="ARBA" id="ARBA00022848"/>
    </source>
</evidence>
<keyword evidence="12 15" id="KW-0472">Membrane</keyword>
<keyword evidence="6 13" id="KW-0479">Metal-binding</keyword>
<dbReference type="PANTHER" id="PTHR24292:SF54">
    <property type="entry name" value="CYP9F3-RELATED"/>
    <property type="match status" value="1"/>
</dbReference>
<dbReference type="GO" id="GO:0016705">
    <property type="term" value="F:oxidoreductase activity, acting on paired donors, with incorporation or reduction of molecular oxygen"/>
    <property type="evidence" value="ECO:0007669"/>
    <property type="project" value="InterPro"/>
</dbReference>
<keyword evidence="11 14" id="KW-0503">Monooxygenase</keyword>
<comment type="similarity">
    <text evidence="4 14">Belongs to the cytochrome P450 family.</text>
</comment>
<evidence type="ECO:0000256" key="6">
    <source>
        <dbReference type="ARBA" id="ARBA00022723"/>
    </source>
</evidence>
<evidence type="ECO:0000256" key="11">
    <source>
        <dbReference type="ARBA" id="ARBA00023033"/>
    </source>
</evidence>
<sequence length="512" mass="59144">MGFILDNVIVELLCCCLLLLILMYCYVTKNYNYWEKRGVPCVKAKFPFGSSKDMVFEKYCSAKAHDKFYKQFTKHRFYGMIDFVKPLLVITDPDLIKMVTVKDFQHFTDRPQAVADPKESTFLGLFGLRGKAWKDTRAKITPIFTTSKIKAMFEFVDNNCNMLVQRLETENGKEINATNIFARFIIDISTCYIYGLESNSLNDQNDIFFKTLGGVAKTTKFRFVKRLIVIYSALVKTVTFKLISQEVKDLIINTVRNVVEYKLKTNTERNDMVGYMVKMANIEISTTEENTNPTMKSEPLQDSTIEQISAHTFSLLIGGYESSTSNMTFCLYELSRHQDIQEKLYQEIRQAMEKNAGRFSYDTLKNISFLDQVFKETLRSYGTTQGITRICTLPYQVPGTNLVLEKGHRILVPVYSLHHDPRYFPDPYEFKPERFTPEKNKERHRSLFMPFGDGPRKCVGERIGHVLAKIGIATVILNFRVEISPSQGPMEMHPYAVTVLPAKPLWLKFIKR</sequence>
<dbReference type="InterPro" id="IPR017972">
    <property type="entry name" value="Cyt_P450_CS"/>
</dbReference>
<dbReference type="GO" id="GO:0020037">
    <property type="term" value="F:heme binding"/>
    <property type="evidence" value="ECO:0007669"/>
    <property type="project" value="InterPro"/>
</dbReference>
<dbReference type="InterPro" id="IPR001128">
    <property type="entry name" value="Cyt_P450"/>
</dbReference>
<keyword evidence="15" id="KW-1133">Transmembrane helix</keyword>
<keyword evidence="5 13" id="KW-0349">Heme</keyword>
<gene>
    <name evidence="16" type="ORF">g.24722</name>
</gene>
<organism evidence="16">
    <name type="scientific">Graphocephala atropunctata</name>
    <dbReference type="NCBI Taxonomy" id="36148"/>
    <lineage>
        <taxon>Eukaryota</taxon>
        <taxon>Metazoa</taxon>
        <taxon>Ecdysozoa</taxon>
        <taxon>Arthropoda</taxon>
        <taxon>Hexapoda</taxon>
        <taxon>Insecta</taxon>
        <taxon>Pterygota</taxon>
        <taxon>Neoptera</taxon>
        <taxon>Paraneoptera</taxon>
        <taxon>Hemiptera</taxon>
        <taxon>Auchenorrhyncha</taxon>
        <taxon>Membracoidea</taxon>
        <taxon>Cicadellidae</taxon>
        <taxon>Cicadellinae</taxon>
        <taxon>Cicadellini</taxon>
        <taxon>Graphocephala</taxon>
    </lineage>
</organism>
<dbReference type="FunFam" id="1.10.630.10:FF:000042">
    <property type="entry name" value="Cytochrome P450"/>
    <property type="match status" value="1"/>
</dbReference>
<evidence type="ECO:0000256" key="15">
    <source>
        <dbReference type="SAM" id="Phobius"/>
    </source>
</evidence>
<dbReference type="PRINTS" id="PR00463">
    <property type="entry name" value="EP450I"/>
</dbReference>
<dbReference type="PANTHER" id="PTHR24292">
    <property type="entry name" value="CYTOCHROME P450"/>
    <property type="match status" value="1"/>
</dbReference>
<dbReference type="AlphaFoldDB" id="A0A1B6L533"/>
<dbReference type="InterPro" id="IPR050476">
    <property type="entry name" value="Insect_CytP450_Detox"/>
</dbReference>
<keyword evidence="7" id="KW-0256">Endoplasmic reticulum</keyword>
<evidence type="ECO:0008006" key="17">
    <source>
        <dbReference type="Google" id="ProtNLM"/>
    </source>
</evidence>
<proteinExistence type="inferred from homology"/>
<evidence type="ECO:0000256" key="5">
    <source>
        <dbReference type="ARBA" id="ARBA00022617"/>
    </source>
</evidence>
<evidence type="ECO:0000256" key="7">
    <source>
        <dbReference type="ARBA" id="ARBA00022824"/>
    </source>
</evidence>
<dbReference type="EMBL" id="GEBQ01021145">
    <property type="protein sequence ID" value="JAT18832.1"/>
    <property type="molecule type" value="Transcribed_RNA"/>
</dbReference>
<comment type="cofactor">
    <cofactor evidence="1 13">
        <name>heme</name>
        <dbReference type="ChEBI" id="CHEBI:30413"/>
    </cofactor>
</comment>
<name>A0A1B6L533_9HEMI</name>
<evidence type="ECO:0000256" key="14">
    <source>
        <dbReference type="RuleBase" id="RU000461"/>
    </source>
</evidence>
<evidence type="ECO:0000256" key="1">
    <source>
        <dbReference type="ARBA" id="ARBA00001971"/>
    </source>
</evidence>
<keyword evidence="9 14" id="KW-0560">Oxidoreductase</keyword>
<feature type="transmembrane region" description="Helical" evidence="15">
    <location>
        <begin position="6"/>
        <end position="27"/>
    </location>
</feature>
<keyword evidence="15" id="KW-0812">Transmembrane</keyword>
<accession>A0A1B6L533</accession>
<evidence type="ECO:0000256" key="13">
    <source>
        <dbReference type="PIRSR" id="PIRSR602401-1"/>
    </source>
</evidence>
<dbReference type="InterPro" id="IPR036396">
    <property type="entry name" value="Cyt_P450_sf"/>
</dbReference>
<evidence type="ECO:0000256" key="12">
    <source>
        <dbReference type="ARBA" id="ARBA00023136"/>
    </source>
</evidence>
<dbReference type="InterPro" id="IPR002401">
    <property type="entry name" value="Cyt_P450_E_grp-I"/>
</dbReference>
<evidence type="ECO:0000256" key="9">
    <source>
        <dbReference type="ARBA" id="ARBA00023002"/>
    </source>
</evidence>
<evidence type="ECO:0000256" key="3">
    <source>
        <dbReference type="ARBA" id="ARBA00004406"/>
    </source>
</evidence>
<dbReference type="CDD" id="cd11056">
    <property type="entry name" value="CYP6-like"/>
    <property type="match status" value="1"/>
</dbReference>
<dbReference type="GO" id="GO:0004497">
    <property type="term" value="F:monooxygenase activity"/>
    <property type="evidence" value="ECO:0007669"/>
    <property type="project" value="UniProtKB-KW"/>
</dbReference>
<dbReference type="PRINTS" id="PR00385">
    <property type="entry name" value="P450"/>
</dbReference>
<keyword evidence="10 13" id="KW-0408">Iron</keyword>
<dbReference type="PROSITE" id="PS00086">
    <property type="entry name" value="CYTOCHROME_P450"/>
    <property type="match status" value="1"/>
</dbReference>
<reference evidence="16" key="1">
    <citation type="submission" date="2015-11" db="EMBL/GenBank/DDBJ databases">
        <title>De novo transcriptome assembly of four potential Pierce s Disease insect vectors from Arizona vineyards.</title>
        <authorList>
            <person name="Tassone E.E."/>
        </authorList>
    </citation>
    <scope>NUCLEOTIDE SEQUENCE</scope>
</reference>
<evidence type="ECO:0000256" key="10">
    <source>
        <dbReference type="ARBA" id="ARBA00023004"/>
    </source>
</evidence>
<protein>
    <recommendedName>
        <fullName evidence="17">Cytochrome P450</fullName>
    </recommendedName>
</protein>
<evidence type="ECO:0000313" key="16">
    <source>
        <dbReference type="EMBL" id="JAT18832.1"/>
    </source>
</evidence>
<dbReference type="Pfam" id="PF00067">
    <property type="entry name" value="p450"/>
    <property type="match status" value="1"/>
</dbReference>
<feature type="binding site" description="axial binding residue" evidence="13">
    <location>
        <position position="458"/>
    </location>
    <ligand>
        <name>heme</name>
        <dbReference type="ChEBI" id="CHEBI:30413"/>
    </ligand>
    <ligandPart>
        <name>Fe</name>
        <dbReference type="ChEBI" id="CHEBI:18248"/>
    </ligandPart>
</feature>
<keyword evidence="8" id="KW-0492">Microsome</keyword>
<evidence type="ECO:0000256" key="2">
    <source>
        <dbReference type="ARBA" id="ARBA00004174"/>
    </source>
</evidence>
<dbReference type="GO" id="GO:0005789">
    <property type="term" value="C:endoplasmic reticulum membrane"/>
    <property type="evidence" value="ECO:0007669"/>
    <property type="project" value="UniProtKB-SubCell"/>
</dbReference>